<protein>
    <submittedName>
        <fullName evidence="6">Amino acid permease-like protein</fullName>
    </submittedName>
</protein>
<keyword evidence="4 5" id="KW-0472">Membrane</keyword>
<feature type="transmembrane region" description="Helical" evidence="5">
    <location>
        <begin position="91"/>
        <end position="110"/>
    </location>
</feature>
<gene>
    <name evidence="6" type="ORF">EV207_1701</name>
</gene>
<feature type="transmembrane region" description="Helical" evidence="5">
    <location>
        <begin position="21"/>
        <end position="38"/>
    </location>
</feature>
<evidence type="ECO:0000256" key="1">
    <source>
        <dbReference type="ARBA" id="ARBA00004141"/>
    </source>
</evidence>
<comment type="subcellular location">
    <subcellularLocation>
        <location evidence="1">Membrane</location>
        <topology evidence="1">Multi-pass membrane protein</topology>
    </subcellularLocation>
</comment>
<feature type="transmembrane region" description="Helical" evidence="5">
    <location>
        <begin position="50"/>
        <end position="70"/>
    </location>
</feature>
<keyword evidence="3 5" id="KW-1133">Transmembrane helix</keyword>
<reference evidence="6 7" key="1">
    <citation type="submission" date="2019-03" db="EMBL/GenBank/DDBJ databases">
        <title>Genomic Encyclopedia of Type Strains, Phase IV (KMG-IV): sequencing the most valuable type-strain genomes for metagenomic binning, comparative biology and taxonomic classification.</title>
        <authorList>
            <person name="Goeker M."/>
        </authorList>
    </citation>
    <scope>NUCLEOTIDE SEQUENCE [LARGE SCALE GENOMIC DNA]</scope>
    <source>
        <strain evidence="6 7">DSM 19377</strain>
    </source>
</reference>
<proteinExistence type="predicted"/>
<dbReference type="Pfam" id="PF13520">
    <property type="entry name" value="AA_permease_2"/>
    <property type="match status" value="1"/>
</dbReference>
<keyword evidence="7" id="KW-1185">Reference proteome</keyword>
<dbReference type="GO" id="GO:0022857">
    <property type="term" value="F:transmembrane transporter activity"/>
    <property type="evidence" value="ECO:0007669"/>
    <property type="project" value="InterPro"/>
</dbReference>
<dbReference type="RefSeq" id="WP_132748569.1">
    <property type="nucleotide sequence ID" value="NZ_SLXK01000070.1"/>
</dbReference>
<dbReference type="GO" id="GO:0016020">
    <property type="term" value="C:membrane"/>
    <property type="evidence" value="ECO:0007669"/>
    <property type="project" value="UniProtKB-SubCell"/>
</dbReference>
<dbReference type="OrthoDB" id="9804700at2"/>
<dbReference type="Gene3D" id="1.20.1740.10">
    <property type="entry name" value="Amino acid/polyamine transporter I"/>
    <property type="match status" value="1"/>
</dbReference>
<dbReference type="PANTHER" id="PTHR47547">
    <property type="match status" value="1"/>
</dbReference>
<evidence type="ECO:0000313" key="7">
    <source>
        <dbReference type="Proteomes" id="UP000295416"/>
    </source>
</evidence>
<evidence type="ECO:0000313" key="6">
    <source>
        <dbReference type="EMBL" id="TCP18622.1"/>
    </source>
</evidence>
<dbReference type="EMBL" id="SLXK01000070">
    <property type="protein sequence ID" value="TCP18622.1"/>
    <property type="molecule type" value="Genomic_DNA"/>
</dbReference>
<keyword evidence="2 5" id="KW-0812">Transmembrane</keyword>
<dbReference type="AlphaFoldDB" id="A0A4R2NC86"/>
<evidence type="ECO:0000256" key="2">
    <source>
        <dbReference type="ARBA" id="ARBA00022692"/>
    </source>
</evidence>
<dbReference type="InterPro" id="IPR002293">
    <property type="entry name" value="AA/rel_permease1"/>
</dbReference>
<evidence type="ECO:0000256" key="5">
    <source>
        <dbReference type="SAM" id="Phobius"/>
    </source>
</evidence>
<dbReference type="InterPro" id="IPR052962">
    <property type="entry name" value="AA_Transporter_AGT"/>
</dbReference>
<evidence type="ECO:0000256" key="4">
    <source>
        <dbReference type="ARBA" id="ARBA00023136"/>
    </source>
</evidence>
<name>A0A4R2NC86_9BACL</name>
<accession>A0A4R2NC86</accession>
<sequence>MAHSNKPIKGKFKKSLNLLDLTFLGIGSIIGSGWLYAAQNGANMAGAYAWISWLIGAFVIILIGMVYAELGAAMPRAGGFIRYPNYTHGTLVGYLIGFSAMLAYSSVVGIEVEAVRGYAQSWWPQLGQQDGSPTALGMTFQIALIT</sequence>
<evidence type="ECO:0000256" key="3">
    <source>
        <dbReference type="ARBA" id="ARBA00022989"/>
    </source>
</evidence>
<dbReference type="PANTHER" id="PTHR47547:SF1">
    <property type="entry name" value="ASPARTATE-PROTON SYMPORTER"/>
    <property type="match status" value="1"/>
</dbReference>
<dbReference type="Proteomes" id="UP000295416">
    <property type="component" value="Unassembled WGS sequence"/>
</dbReference>
<organism evidence="6 7">
    <name type="scientific">Scopulibacillus darangshiensis</name>
    <dbReference type="NCBI Taxonomy" id="442528"/>
    <lineage>
        <taxon>Bacteria</taxon>
        <taxon>Bacillati</taxon>
        <taxon>Bacillota</taxon>
        <taxon>Bacilli</taxon>
        <taxon>Bacillales</taxon>
        <taxon>Sporolactobacillaceae</taxon>
        <taxon>Scopulibacillus</taxon>
    </lineage>
</organism>
<comment type="caution">
    <text evidence="6">The sequence shown here is derived from an EMBL/GenBank/DDBJ whole genome shotgun (WGS) entry which is preliminary data.</text>
</comment>